<dbReference type="InterPro" id="IPR004358">
    <property type="entry name" value="Sig_transdc_His_kin-like_C"/>
</dbReference>
<dbReference type="RefSeq" id="WP_286211749.1">
    <property type="nucleotide sequence ID" value="NZ_AP027452.1"/>
</dbReference>
<evidence type="ECO:0000259" key="6">
    <source>
        <dbReference type="PROSITE" id="PS50109"/>
    </source>
</evidence>
<comment type="catalytic activity">
    <reaction evidence="1">
        <text>ATP + protein L-histidine = ADP + protein N-phospho-L-histidine.</text>
        <dbReference type="EC" id="2.7.13.3"/>
    </reaction>
</comment>
<protein>
    <recommendedName>
        <fullName evidence="2">histidine kinase</fullName>
        <ecNumber evidence="2">2.7.13.3</ecNumber>
    </recommendedName>
</protein>
<accession>A0AAI8TYV5</accession>
<keyword evidence="3" id="KW-0418">Kinase</keyword>
<dbReference type="GO" id="GO:0004673">
    <property type="term" value="F:protein histidine kinase activity"/>
    <property type="evidence" value="ECO:0007669"/>
    <property type="project" value="UniProtKB-EC"/>
</dbReference>
<dbReference type="SMART" id="SM00387">
    <property type="entry name" value="HATPase_c"/>
    <property type="match status" value="1"/>
</dbReference>
<proteinExistence type="predicted"/>
<dbReference type="Proteomes" id="UP001241092">
    <property type="component" value="Chromosome"/>
</dbReference>
<name>A0AAI8TYV5_MYCME</name>
<keyword evidence="7" id="KW-0808">Transferase</keyword>
<dbReference type="GO" id="GO:0000160">
    <property type="term" value="P:phosphorelay signal transduction system"/>
    <property type="evidence" value="ECO:0007669"/>
    <property type="project" value="UniProtKB-KW"/>
</dbReference>
<dbReference type="Pfam" id="PF02518">
    <property type="entry name" value="HATPase_c"/>
    <property type="match status" value="1"/>
</dbReference>
<dbReference type="PANTHER" id="PTHR43065:SF48">
    <property type="entry name" value="HISTIDINE KINASE"/>
    <property type="match status" value="1"/>
</dbReference>
<evidence type="ECO:0000313" key="8">
    <source>
        <dbReference type="Proteomes" id="UP001241092"/>
    </source>
</evidence>
<dbReference type="SUPFAM" id="SSF55874">
    <property type="entry name" value="ATPase domain of HSP90 chaperone/DNA topoisomerase II/histidine kinase"/>
    <property type="match status" value="1"/>
</dbReference>
<dbReference type="InterPro" id="IPR014710">
    <property type="entry name" value="RmlC-like_jellyroll"/>
</dbReference>
<dbReference type="PROSITE" id="PS50042">
    <property type="entry name" value="CNMP_BINDING_3"/>
    <property type="match status" value="1"/>
</dbReference>
<keyword evidence="4" id="KW-0902">Two-component regulatory system</keyword>
<dbReference type="InterPro" id="IPR005467">
    <property type="entry name" value="His_kinase_dom"/>
</dbReference>
<dbReference type="EMBL" id="AP027452">
    <property type="protein sequence ID" value="BDY31384.1"/>
    <property type="molecule type" value="Genomic_DNA"/>
</dbReference>
<dbReference type="Gene3D" id="2.60.120.10">
    <property type="entry name" value="Jelly Rolls"/>
    <property type="match status" value="1"/>
</dbReference>
<dbReference type="InterPro" id="IPR036890">
    <property type="entry name" value="HATPase_C_sf"/>
</dbReference>
<evidence type="ECO:0000256" key="3">
    <source>
        <dbReference type="ARBA" id="ARBA00022777"/>
    </source>
</evidence>
<dbReference type="InterPro" id="IPR018490">
    <property type="entry name" value="cNMP-bd_dom_sf"/>
</dbReference>
<feature type="domain" description="Cyclic nucleotide-binding" evidence="5">
    <location>
        <begin position="41"/>
        <end position="120"/>
    </location>
</feature>
<dbReference type="InterPro" id="IPR000595">
    <property type="entry name" value="cNMP-bd_dom"/>
</dbReference>
<dbReference type="PRINTS" id="PR00344">
    <property type="entry name" value="BCTRLSENSOR"/>
</dbReference>
<evidence type="ECO:0000313" key="7">
    <source>
        <dbReference type="EMBL" id="BDY31384.1"/>
    </source>
</evidence>
<dbReference type="EC" id="2.7.13.3" evidence="2"/>
<gene>
    <name evidence="7" type="primary">sasA_9</name>
    <name evidence="7" type="ORF">hbim_05336</name>
</gene>
<organism evidence="7 8">
    <name type="scientific">Mycolicibacterium mageritense</name>
    <name type="common">Mycobacterium mageritense</name>
    <dbReference type="NCBI Taxonomy" id="53462"/>
    <lineage>
        <taxon>Bacteria</taxon>
        <taxon>Bacillati</taxon>
        <taxon>Actinomycetota</taxon>
        <taxon>Actinomycetes</taxon>
        <taxon>Mycobacteriales</taxon>
        <taxon>Mycobacteriaceae</taxon>
        <taxon>Mycolicibacterium</taxon>
    </lineage>
</organism>
<evidence type="ECO:0000256" key="4">
    <source>
        <dbReference type="ARBA" id="ARBA00023012"/>
    </source>
</evidence>
<dbReference type="SMART" id="SM00100">
    <property type="entry name" value="cNMP"/>
    <property type="match status" value="1"/>
</dbReference>
<dbReference type="PROSITE" id="PS50109">
    <property type="entry name" value="HIS_KIN"/>
    <property type="match status" value="1"/>
</dbReference>
<dbReference type="SUPFAM" id="SSF51206">
    <property type="entry name" value="cAMP-binding domain-like"/>
    <property type="match status" value="1"/>
</dbReference>
<dbReference type="Pfam" id="PF00027">
    <property type="entry name" value="cNMP_binding"/>
    <property type="match status" value="1"/>
</dbReference>
<sequence length="490" mass="53727">MSEQCQVDELRTLFLFEHLGDAQLETLCAEGRVETLPPGPLFSEGDPATCFYVLIDGELVMSGRTAGVDVQTHRTTQRGAYCGAWSAYVPNAEQTYTVSVRLVRPSRFFVLDAEKFARFMQNEFPMAVHLLAGHTLGSLRQQQILGQRARLLGLGTITAGLTHQLNNPAAAISRAVAGLWDSGAKLQRKLAMFTEGGFTAESVRALVTIQDDVTERVRTSPGHELSALESADREERLSDWFDAHGITHGWDYAPTFVDAGLDVDWLDRVSRSVGAGHLAGAVEWLKHTIDTQLHTREIAEASRRISALLADAKQYSQMDRGDYRYVDLHELLRSTLMVFNTSVGADGPIDLVTEWDPELPEILCYAGDLNQVWTNIIENAVEAMAGHGTLTIRTGYECENMIRVEIIDDGPGIDADIIDRIFTPFFSTKPVGEGTGLGLDLAWRIVQKHAGSVSVHSEPGDTRFIVCLPLEAPGPENAAAEVPVVRPTSA</sequence>
<dbReference type="InterPro" id="IPR003594">
    <property type="entry name" value="HATPase_dom"/>
</dbReference>
<dbReference type="CDD" id="cd00038">
    <property type="entry name" value="CAP_ED"/>
    <property type="match status" value="1"/>
</dbReference>
<dbReference type="AlphaFoldDB" id="A0AAI8TYV5"/>
<evidence type="ECO:0000256" key="2">
    <source>
        <dbReference type="ARBA" id="ARBA00012438"/>
    </source>
</evidence>
<evidence type="ECO:0000259" key="5">
    <source>
        <dbReference type="PROSITE" id="PS50042"/>
    </source>
</evidence>
<feature type="domain" description="Histidine kinase" evidence="6">
    <location>
        <begin position="298"/>
        <end position="472"/>
    </location>
</feature>
<dbReference type="Gene3D" id="3.30.565.10">
    <property type="entry name" value="Histidine kinase-like ATPase, C-terminal domain"/>
    <property type="match status" value="1"/>
</dbReference>
<dbReference type="PANTHER" id="PTHR43065">
    <property type="entry name" value="SENSOR HISTIDINE KINASE"/>
    <property type="match status" value="1"/>
</dbReference>
<evidence type="ECO:0000256" key="1">
    <source>
        <dbReference type="ARBA" id="ARBA00000085"/>
    </source>
</evidence>
<reference evidence="7" key="1">
    <citation type="submission" date="2023-03" db="EMBL/GenBank/DDBJ databases">
        <title>Draft genome sequence of a Mycolicibacterium mageritense strain H4_3_1 isolated from a hybrid biological-inorganic system reactor.</title>
        <authorList>
            <person name="Feng X."/>
            <person name="Kazama D."/>
            <person name="Sato K."/>
            <person name="Kobayashi H."/>
        </authorList>
    </citation>
    <scope>NUCLEOTIDE SEQUENCE</scope>
    <source>
        <strain evidence="7">H4_3_1</strain>
    </source>
</reference>